<dbReference type="PROSITE" id="PS50181">
    <property type="entry name" value="FBOX"/>
    <property type="match status" value="1"/>
</dbReference>
<dbReference type="InterPro" id="IPR001810">
    <property type="entry name" value="F-box_dom"/>
</dbReference>
<evidence type="ECO:0000256" key="1">
    <source>
        <dbReference type="SAM" id="MobiDB-lite"/>
    </source>
</evidence>
<dbReference type="AlphaFoldDB" id="A0AAV0LYG0"/>
<dbReference type="PANTHER" id="PTHR32212">
    <property type="entry name" value="CYCLIN-LIKE F-BOX"/>
    <property type="match status" value="1"/>
</dbReference>
<sequence>METKKTRKISSTEPGIEADDRLSSLPDEVISHILSFLQTKYAVGIAVLRRRWKDLWTRVSNLDPEWVGNLIRNGPLSGKWRKPLPKSRGQSRESTPTTGSASYPMKSSPTFSRSCKPSTPSEPPSSAAGGRITGLGFPTSISTTTWFTSL</sequence>
<dbReference type="Pfam" id="PF00646">
    <property type="entry name" value="F-box"/>
    <property type="match status" value="1"/>
</dbReference>
<name>A0AAV0LYG0_9ROSI</name>
<proteinExistence type="predicted"/>
<feature type="region of interest" description="Disordered" evidence="1">
    <location>
        <begin position="1"/>
        <end position="20"/>
    </location>
</feature>
<feature type="domain" description="F-box" evidence="2">
    <location>
        <begin position="19"/>
        <end position="69"/>
    </location>
</feature>
<organism evidence="3 4">
    <name type="scientific">Linum tenue</name>
    <dbReference type="NCBI Taxonomy" id="586396"/>
    <lineage>
        <taxon>Eukaryota</taxon>
        <taxon>Viridiplantae</taxon>
        <taxon>Streptophyta</taxon>
        <taxon>Embryophyta</taxon>
        <taxon>Tracheophyta</taxon>
        <taxon>Spermatophyta</taxon>
        <taxon>Magnoliopsida</taxon>
        <taxon>eudicotyledons</taxon>
        <taxon>Gunneridae</taxon>
        <taxon>Pentapetalae</taxon>
        <taxon>rosids</taxon>
        <taxon>fabids</taxon>
        <taxon>Malpighiales</taxon>
        <taxon>Linaceae</taxon>
        <taxon>Linum</taxon>
    </lineage>
</organism>
<dbReference type="EMBL" id="CAMGYJ010000006">
    <property type="protein sequence ID" value="CAI0439554.1"/>
    <property type="molecule type" value="Genomic_DNA"/>
</dbReference>
<evidence type="ECO:0000313" key="4">
    <source>
        <dbReference type="Proteomes" id="UP001154282"/>
    </source>
</evidence>
<comment type="caution">
    <text evidence="3">The sequence shown here is derived from an EMBL/GenBank/DDBJ whole genome shotgun (WGS) entry which is preliminary data.</text>
</comment>
<feature type="compositionally biased region" description="Polar residues" evidence="1">
    <location>
        <begin position="92"/>
        <end position="116"/>
    </location>
</feature>
<accession>A0AAV0LYG0</accession>
<feature type="region of interest" description="Disordered" evidence="1">
    <location>
        <begin position="73"/>
        <end position="136"/>
    </location>
</feature>
<keyword evidence="4" id="KW-1185">Reference proteome</keyword>
<reference evidence="3" key="1">
    <citation type="submission" date="2022-08" db="EMBL/GenBank/DDBJ databases">
        <authorList>
            <person name="Gutierrez-Valencia J."/>
        </authorList>
    </citation>
    <scope>NUCLEOTIDE SEQUENCE</scope>
</reference>
<gene>
    <name evidence="3" type="ORF">LITE_LOCUS26192</name>
</gene>
<dbReference type="PANTHER" id="PTHR32212:SF234">
    <property type="entry name" value="F-BOX_LRR-REPEAT PROTEIN 13-LIKE"/>
    <property type="match status" value="1"/>
</dbReference>
<evidence type="ECO:0000313" key="3">
    <source>
        <dbReference type="EMBL" id="CAI0439554.1"/>
    </source>
</evidence>
<dbReference type="Gene3D" id="1.20.1280.50">
    <property type="match status" value="1"/>
</dbReference>
<dbReference type="Proteomes" id="UP001154282">
    <property type="component" value="Unassembled WGS sequence"/>
</dbReference>
<protein>
    <recommendedName>
        <fullName evidence="2">F-box domain-containing protein</fullName>
    </recommendedName>
</protein>
<dbReference type="InterPro" id="IPR036047">
    <property type="entry name" value="F-box-like_dom_sf"/>
</dbReference>
<dbReference type="SUPFAM" id="SSF81383">
    <property type="entry name" value="F-box domain"/>
    <property type="match status" value="1"/>
</dbReference>
<evidence type="ECO:0000259" key="2">
    <source>
        <dbReference type="PROSITE" id="PS50181"/>
    </source>
</evidence>